<dbReference type="EMBL" id="LT608149">
    <property type="protein sequence ID" value="SCL98166.1"/>
    <property type="molecule type" value="Genomic_DNA"/>
</dbReference>
<feature type="region of interest" description="Disordered" evidence="2">
    <location>
        <begin position="71"/>
        <end position="97"/>
    </location>
</feature>
<dbReference type="Proteomes" id="UP000069549">
    <property type="component" value="Chromosome 13"/>
</dbReference>
<evidence type="ECO:0000313" key="11">
    <source>
        <dbReference type="Proteomes" id="UP000219974"/>
    </source>
</evidence>
<evidence type="ECO:0008006" key="14">
    <source>
        <dbReference type="Google" id="ProtNLM"/>
    </source>
</evidence>
<evidence type="ECO:0000313" key="7">
    <source>
        <dbReference type="EMBL" id="SCM18564.1"/>
    </source>
</evidence>
<accession>A0A0Y9ZU71</accession>
<dbReference type="Proteomes" id="UP000219860">
    <property type="component" value="Chromosome 13"/>
</dbReference>
<dbReference type="VEuPathDB" id="PlasmoDB:PBANKA_1349300"/>
<protein>
    <recommendedName>
        <fullName evidence="14">MSP7-like protein</fullName>
    </recommendedName>
</protein>
<evidence type="ECO:0000313" key="12">
    <source>
        <dbReference type="Proteomes" id="UP000220214"/>
    </source>
</evidence>
<dbReference type="AlphaFoldDB" id="A0A0Y9ZU71"/>
<dbReference type="Proteomes" id="UP000220214">
    <property type="component" value="Chromosome 13"/>
</dbReference>
<organism evidence="4 9">
    <name type="scientific">Plasmodium berghei</name>
    <dbReference type="NCBI Taxonomy" id="5821"/>
    <lineage>
        <taxon>Eukaryota</taxon>
        <taxon>Sar</taxon>
        <taxon>Alveolata</taxon>
        <taxon>Apicomplexa</taxon>
        <taxon>Aconoidasida</taxon>
        <taxon>Haemosporida</taxon>
        <taxon>Plasmodiidae</taxon>
        <taxon>Plasmodium</taxon>
        <taxon>Plasmodium (Vinckeia)</taxon>
    </lineage>
</organism>
<evidence type="ECO:0000313" key="9">
    <source>
        <dbReference type="Proteomes" id="UP000069549"/>
    </source>
</evidence>
<keyword evidence="3" id="KW-0732">Signal</keyword>
<dbReference type="EMBL" id="LT608261">
    <property type="protein sequence ID" value="SCM16766.1"/>
    <property type="molecule type" value="Genomic_DNA"/>
</dbReference>
<evidence type="ECO:0000313" key="8">
    <source>
        <dbReference type="EMBL" id="SCN27997.1"/>
    </source>
</evidence>
<proteinExistence type="predicted"/>
<evidence type="ECO:0000313" key="5">
    <source>
        <dbReference type="EMBL" id="SCL98166.1"/>
    </source>
</evidence>
<evidence type="ECO:0000256" key="2">
    <source>
        <dbReference type="SAM" id="MobiDB-lite"/>
    </source>
</evidence>
<feature type="compositionally biased region" description="Acidic residues" evidence="2">
    <location>
        <begin position="82"/>
        <end position="93"/>
    </location>
</feature>
<gene>
    <name evidence="4" type="ORF">PBK173_000410200</name>
    <name evidence="8" type="ORF">PBNK65E_000399300</name>
    <name evidence="5" type="ORF">PBNK65NY_000398800</name>
    <name evidence="6" type="ORF">PBSP11A_000399200</name>
    <name evidence="7" type="ORF">PBSP11RLL_000399400</name>
</gene>
<dbReference type="EMBL" id="LT160033">
    <property type="protein sequence ID" value="CXJ01364.1"/>
    <property type="molecule type" value="Genomic_DNA"/>
</dbReference>
<feature type="chain" id="PRO_5014243006" description="MSP7-like protein" evidence="3">
    <location>
        <begin position="22"/>
        <end position="223"/>
    </location>
</feature>
<evidence type="ECO:0000256" key="1">
    <source>
        <dbReference type="SAM" id="Coils"/>
    </source>
</evidence>
<sequence length="223" mass="26277">MKRGSIFFLLSTFFIFNYAQSSDIPLNDLSESEENGQDNRLETTDLDQTDENENHDLFEHHEIFNILRENNEEIKDSNQPDEVNDESPSDEVMDANRHNNDYNKIQSNIEKYTKFDNIDTETLQESINNMMNTDGMSDLMKFYFENRDNNIDSKQLIEQLQKLNNNKELLKSIKQFLIDNYNVIKHHNLLSETQSLKNFESLSEQSLKIIDKMINGEFNKDAE</sequence>
<keyword evidence="1" id="KW-0175">Coiled coil</keyword>
<dbReference type="OrthoDB" id="372453at2759"/>
<feature type="coiled-coil region" evidence="1">
    <location>
        <begin position="146"/>
        <end position="180"/>
    </location>
</feature>
<evidence type="ECO:0000313" key="10">
    <source>
        <dbReference type="Proteomes" id="UP000219860"/>
    </source>
</evidence>
<name>A0A0Y9ZU71_PLABE</name>
<dbReference type="EMBL" id="LT614639">
    <property type="protein sequence ID" value="SCN27997.1"/>
    <property type="molecule type" value="Genomic_DNA"/>
</dbReference>
<dbReference type="EMBL" id="LT608277">
    <property type="protein sequence ID" value="SCM18564.1"/>
    <property type="molecule type" value="Genomic_DNA"/>
</dbReference>
<evidence type="ECO:0000313" key="13">
    <source>
        <dbReference type="Proteomes" id="UP000516480"/>
    </source>
</evidence>
<feature type="signal peptide" evidence="3">
    <location>
        <begin position="1"/>
        <end position="21"/>
    </location>
</feature>
<evidence type="ECO:0000256" key="3">
    <source>
        <dbReference type="SAM" id="SignalP"/>
    </source>
</evidence>
<evidence type="ECO:0000313" key="6">
    <source>
        <dbReference type="EMBL" id="SCM16766.1"/>
    </source>
</evidence>
<dbReference type="OMA" id="HHEIFNI"/>
<dbReference type="Proteomes" id="UP000516480">
    <property type="component" value="Chromosome 13"/>
</dbReference>
<reference evidence="4 9" key="1">
    <citation type="submission" date="2016-02" db="EMBL/GenBank/DDBJ databases">
        <authorList>
            <consortium name="Pathogen Informatics"/>
        </authorList>
    </citation>
    <scope>NUCLEOTIDE SEQUENCE [LARGE SCALE GENOMIC DNA]</scope>
    <source>
        <strain evidence="4 9">K173</strain>
        <strain evidence="5 13">NK65 ny</strain>
        <strain evidence="8 12">NK65e</strain>
        <strain evidence="6 10">SP11 Antwerpcl1</strain>
        <strain evidence="7 11">SP11 RLL</strain>
    </source>
</reference>
<evidence type="ECO:0000313" key="4">
    <source>
        <dbReference type="EMBL" id="CXJ01364.1"/>
    </source>
</evidence>
<dbReference type="Proteomes" id="UP000219974">
    <property type="component" value="Chromosome 13"/>
</dbReference>